<sequence length="101" mass="11013">MTDIYLAFLEASCTLSLKSFSSLEAIGAMVLGCGTPKDWSSEVLPRGIPRILLSSPDRVHFLLPNVIGSSDKHWDKGGISDDAIPLLPLKLFPELNIKLFS</sequence>
<gene>
    <name evidence="1" type="ORF">G2W53_021381</name>
</gene>
<name>A0A834WHT6_9FABA</name>
<keyword evidence="2" id="KW-1185">Reference proteome</keyword>
<reference evidence="1" key="1">
    <citation type="submission" date="2020-09" db="EMBL/GenBank/DDBJ databases">
        <title>Genome-Enabled Discovery of Anthraquinone Biosynthesis in Senna tora.</title>
        <authorList>
            <person name="Kang S.-H."/>
            <person name="Pandey R.P."/>
            <person name="Lee C.-M."/>
            <person name="Sim J.-S."/>
            <person name="Jeong J.-T."/>
            <person name="Choi B.-S."/>
            <person name="Jung M."/>
            <person name="Ginzburg D."/>
            <person name="Zhao K."/>
            <person name="Won S.Y."/>
            <person name="Oh T.-J."/>
            <person name="Yu Y."/>
            <person name="Kim N.-H."/>
            <person name="Lee O.R."/>
            <person name="Lee T.-H."/>
            <person name="Bashyal P."/>
            <person name="Kim T.-S."/>
            <person name="Lee W.-H."/>
            <person name="Kawkins C."/>
            <person name="Kim C.-K."/>
            <person name="Kim J.S."/>
            <person name="Ahn B.O."/>
            <person name="Rhee S.Y."/>
            <person name="Sohng J.K."/>
        </authorList>
    </citation>
    <scope>NUCLEOTIDE SEQUENCE</scope>
    <source>
        <tissue evidence="1">Leaf</tissue>
    </source>
</reference>
<dbReference type="EMBL" id="JAAIUW010000007">
    <property type="protein sequence ID" value="KAF7823237.1"/>
    <property type="molecule type" value="Genomic_DNA"/>
</dbReference>
<comment type="caution">
    <text evidence="1">The sequence shown here is derived from an EMBL/GenBank/DDBJ whole genome shotgun (WGS) entry which is preliminary data.</text>
</comment>
<accession>A0A834WHT6</accession>
<dbReference type="Proteomes" id="UP000634136">
    <property type="component" value="Unassembled WGS sequence"/>
</dbReference>
<dbReference type="AlphaFoldDB" id="A0A834WHT6"/>
<organism evidence="1 2">
    <name type="scientific">Senna tora</name>
    <dbReference type="NCBI Taxonomy" id="362788"/>
    <lineage>
        <taxon>Eukaryota</taxon>
        <taxon>Viridiplantae</taxon>
        <taxon>Streptophyta</taxon>
        <taxon>Embryophyta</taxon>
        <taxon>Tracheophyta</taxon>
        <taxon>Spermatophyta</taxon>
        <taxon>Magnoliopsida</taxon>
        <taxon>eudicotyledons</taxon>
        <taxon>Gunneridae</taxon>
        <taxon>Pentapetalae</taxon>
        <taxon>rosids</taxon>
        <taxon>fabids</taxon>
        <taxon>Fabales</taxon>
        <taxon>Fabaceae</taxon>
        <taxon>Caesalpinioideae</taxon>
        <taxon>Cassia clade</taxon>
        <taxon>Senna</taxon>
    </lineage>
</organism>
<proteinExistence type="predicted"/>
<evidence type="ECO:0000313" key="2">
    <source>
        <dbReference type="Proteomes" id="UP000634136"/>
    </source>
</evidence>
<evidence type="ECO:0000313" key="1">
    <source>
        <dbReference type="EMBL" id="KAF7823237.1"/>
    </source>
</evidence>
<protein>
    <submittedName>
        <fullName evidence="1">Uncharacterized protein</fullName>
    </submittedName>
</protein>